<dbReference type="STRING" id="1144748.KS2013_108"/>
<dbReference type="GO" id="GO:0016787">
    <property type="term" value="F:hydrolase activity"/>
    <property type="evidence" value="ECO:0007669"/>
    <property type="project" value="UniProtKB-KW"/>
</dbReference>
<dbReference type="SUPFAM" id="SSF53474">
    <property type="entry name" value="alpha/beta-Hydrolases"/>
    <property type="match status" value="1"/>
</dbReference>
<reference evidence="5" key="1">
    <citation type="submission" date="2015-08" db="EMBL/GenBank/DDBJ databases">
        <authorList>
            <person name="Kim K.M."/>
        </authorList>
    </citation>
    <scope>NUCLEOTIDE SEQUENCE [LARGE SCALE GENOMIC DNA]</scope>
    <source>
        <strain evidence="5">KCTC 23892</strain>
    </source>
</reference>
<keyword evidence="5" id="KW-1185">Reference proteome</keyword>
<dbReference type="AlphaFoldDB" id="A0A1B3B7S6"/>
<dbReference type="Gene3D" id="3.40.50.1820">
    <property type="entry name" value="alpha/beta hydrolase"/>
    <property type="match status" value="1"/>
</dbReference>
<proteinExistence type="inferred from homology"/>
<feature type="domain" description="Phospholipase/carboxylesterase/thioesterase" evidence="3">
    <location>
        <begin position="13"/>
        <end position="223"/>
    </location>
</feature>
<organism evidence="4 5">
    <name type="scientific">Kangiella sediminilitoris</name>
    <dbReference type="NCBI Taxonomy" id="1144748"/>
    <lineage>
        <taxon>Bacteria</taxon>
        <taxon>Pseudomonadati</taxon>
        <taxon>Pseudomonadota</taxon>
        <taxon>Gammaproteobacteria</taxon>
        <taxon>Kangiellales</taxon>
        <taxon>Kangiellaceae</taxon>
        <taxon>Kangiella</taxon>
    </lineage>
</organism>
<evidence type="ECO:0000256" key="1">
    <source>
        <dbReference type="ARBA" id="ARBA00006499"/>
    </source>
</evidence>
<protein>
    <submittedName>
        <fullName evidence="4">Carboxylesterase</fullName>
    </submittedName>
</protein>
<dbReference type="InterPro" id="IPR050565">
    <property type="entry name" value="LYPA1-2/EST-like"/>
</dbReference>
<keyword evidence="2" id="KW-0378">Hydrolase</keyword>
<dbReference type="Proteomes" id="UP000094147">
    <property type="component" value="Chromosome"/>
</dbReference>
<comment type="similarity">
    <text evidence="1">Belongs to the AB hydrolase superfamily. AB hydrolase 2 family.</text>
</comment>
<dbReference type="PANTHER" id="PTHR10655:SF17">
    <property type="entry name" value="LYSOPHOSPHOLIPASE-LIKE PROTEIN 1"/>
    <property type="match status" value="1"/>
</dbReference>
<gene>
    <name evidence="4" type="ORF">KS2013_108</name>
</gene>
<accession>A0A1B3B7S6</accession>
<dbReference type="PATRIC" id="fig|1144748.3.peg.109"/>
<evidence type="ECO:0000313" key="5">
    <source>
        <dbReference type="Proteomes" id="UP000094147"/>
    </source>
</evidence>
<evidence type="ECO:0000313" key="4">
    <source>
        <dbReference type="EMBL" id="AOE48838.1"/>
    </source>
</evidence>
<dbReference type="EMBL" id="CP012418">
    <property type="protein sequence ID" value="AOE48838.1"/>
    <property type="molecule type" value="Genomic_DNA"/>
</dbReference>
<dbReference type="Pfam" id="PF02230">
    <property type="entry name" value="Abhydrolase_2"/>
    <property type="match status" value="1"/>
</dbReference>
<dbReference type="InterPro" id="IPR003140">
    <property type="entry name" value="PLipase/COase/thioEstase"/>
</dbReference>
<dbReference type="RefSeq" id="WP_068988363.1">
    <property type="nucleotide sequence ID" value="NZ_CP012418.1"/>
</dbReference>
<name>A0A1B3B7S6_9GAMM</name>
<sequence length="225" mass="24646">MTETTSELLPCVTVNPISQHKATVIWLHGLGADGHDFEPIVPELKLPSELGVKFIFPHAPVMPVTINGGYEMRAWYDIRDADLANREDRDGVRQSAALVEKLIRAEINSGIPSDKIVLAGFSQGGAIALHLATRIQHKLAGVVALSTYLTMPESLASEKSATNIDTPIFMAHGSQDPVVPMQRGQYSAEVLEENGFKVSWQDYPMAHAVCLEEIQALGQFFNQIL</sequence>
<dbReference type="KEGG" id="ksd:KS2013_108"/>
<dbReference type="InterPro" id="IPR029058">
    <property type="entry name" value="AB_hydrolase_fold"/>
</dbReference>
<dbReference type="OrthoDB" id="9801763at2"/>
<dbReference type="PANTHER" id="PTHR10655">
    <property type="entry name" value="LYSOPHOSPHOLIPASE-RELATED"/>
    <property type="match status" value="1"/>
</dbReference>
<evidence type="ECO:0000259" key="3">
    <source>
        <dbReference type="Pfam" id="PF02230"/>
    </source>
</evidence>
<evidence type="ECO:0000256" key="2">
    <source>
        <dbReference type="ARBA" id="ARBA00022801"/>
    </source>
</evidence>